<keyword evidence="1" id="KW-0175">Coiled coil</keyword>
<reference evidence="3" key="2">
    <citation type="journal article" date="2023" name="IMA Fungus">
        <title>Comparative genomic study of the Penicillium genus elucidates a diverse pangenome and 15 lateral gene transfer events.</title>
        <authorList>
            <person name="Petersen C."/>
            <person name="Sorensen T."/>
            <person name="Nielsen M.R."/>
            <person name="Sondergaard T.E."/>
            <person name="Sorensen J.L."/>
            <person name="Fitzpatrick D.A."/>
            <person name="Frisvad J.C."/>
            <person name="Nielsen K.L."/>
        </authorList>
    </citation>
    <scope>NUCLEOTIDE SEQUENCE</scope>
    <source>
        <strain evidence="3">IBT 35673</strain>
    </source>
</reference>
<evidence type="ECO:0000313" key="3">
    <source>
        <dbReference type="EMBL" id="KAJ5346201.1"/>
    </source>
</evidence>
<proteinExistence type="predicted"/>
<evidence type="ECO:0000256" key="2">
    <source>
        <dbReference type="SAM" id="MobiDB-lite"/>
    </source>
</evidence>
<feature type="compositionally biased region" description="Basic and acidic residues" evidence="2">
    <location>
        <begin position="40"/>
        <end position="49"/>
    </location>
</feature>
<dbReference type="Proteomes" id="UP001147695">
    <property type="component" value="Unassembled WGS sequence"/>
</dbReference>
<name>A0A9W9QV16_PENBR</name>
<feature type="coiled-coil region" evidence="1">
    <location>
        <begin position="69"/>
        <end position="170"/>
    </location>
</feature>
<sequence>MPGMPTASHNPAVPAPTRVRKTRTSVTRPVRPLPASADNVESRSIPREAQLRQRLKTHASRPEDHVDCIKWLEAAEKSHQQDIARLNERGQHLAAEKTQLSAKVQQLTVERQKATNESRKLESEIVALKESLEAATSQDHMPREEYKQSLRELQNSASSLTGEITRMMNESDQAYFSTLLPSSDVAQPWQDQDANYLLDPSGMPAQPLPGYSSSELPTIPQLGSYPHLP</sequence>
<evidence type="ECO:0000256" key="1">
    <source>
        <dbReference type="SAM" id="Coils"/>
    </source>
</evidence>
<accession>A0A9W9QV16</accession>
<protein>
    <submittedName>
        <fullName evidence="3">Uncharacterized protein</fullName>
    </submittedName>
</protein>
<gene>
    <name evidence="3" type="ORF">N7452_004205</name>
</gene>
<dbReference type="AlphaFoldDB" id="A0A9W9QV16"/>
<feature type="region of interest" description="Disordered" evidence="2">
    <location>
        <begin position="190"/>
        <end position="229"/>
    </location>
</feature>
<comment type="caution">
    <text evidence="3">The sequence shown here is derived from an EMBL/GenBank/DDBJ whole genome shotgun (WGS) entry which is preliminary data.</text>
</comment>
<feature type="region of interest" description="Disordered" evidence="2">
    <location>
        <begin position="1"/>
        <end position="49"/>
    </location>
</feature>
<feature type="compositionally biased region" description="Low complexity" evidence="2">
    <location>
        <begin position="24"/>
        <end position="34"/>
    </location>
</feature>
<dbReference type="EMBL" id="JAPZBQ010000002">
    <property type="protein sequence ID" value="KAJ5346201.1"/>
    <property type="molecule type" value="Genomic_DNA"/>
</dbReference>
<reference evidence="3" key="1">
    <citation type="submission" date="2022-12" db="EMBL/GenBank/DDBJ databases">
        <authorList>
            <person name="Petersen C."/>
        </authorList>
    </citation>
    <scope>NUCLEOTIDE SEQUENCE</scope>
    <source>
        <strain evidence="3">IBT 35673</strain>
    </source>
</reference>
<organism evidence="3 4">
    <name type="scientific">Penicillium brevicompactum</name>
    <dbReference type="NCBI Taxonomy" id="5074"/>
    <lineage>
        <taxon>Eukaryota</taxon>
        <taxon>Fungi</taxon>
        <taxon>Dikarya</taxon>
        <taxon>Ascomycota</taxon>
        <taxon>Pezizomycotina</taxon>
        <taxon>Eurotiomycetes</taxon>
        <taxon>Eurotiomycetidae</taxon>
        <taxon>Eurotiales</taxon>
        <taxon>Aspergillaceae</taxon>
        <taxon>Penicillium</taxon>
    </lineage>
</organism>
<evidence type="ECO:0000313" key="4">
    <source>
        <dbReference type="Proteomes" id="UP001147695"/>
    </source>
</evidence>